<feature type="transmembrane region" description="Helical" evidence="2">
    <location>
        <begin position="305"/>
        <end position="334"/>
    </location>
</feature>
<feature type="compositionally biased region" description="Acidic residues" evidence="1">
    <location>
        <begin position="422"/>
        <end position="432"/>
    </location>
</feature>
<comment type="caution">
    <text evidence="3">The sequence shown here is derived from an EMBL/GenBank/DDBJ whole genome shotgun (WGS) entry which is preliminary data.</text>
</comment>
<evidence type="ECO:0000313" key="4">
    <source>
        <dbReference type="Proteomes" id="UP001345827"/>
    </source>
</evidence>
<dbReference type="Proteomes" id="UP001345827">
    <property type="component" value="Unassembled WGS sequence"/>
</dbReference>
<reference evidence="3 4" key="1">
    <citation type="submission" date="2023-06" db="EMBL/GenBank/DDBJ databases">
        <title>Black Yeasts Isolated from many extreme environments.</title>
        <authorList>
            <person name="Coleine C."/>
            <person name="Stajich J.E."/>
            <person name="Selbmann L."/>
        </authorList>
    </citation>
    <scope>NUCLEOTIDE SEQUENCE [LARGE SCALE GENOMIC DNA]</scope>
    <source>
        <strain evidence="3 4">CCFEE 5887</strain>
    </source>
</reference>
<name>A0AAV9PUT5_9PEZI</name>
<dbReference type="EMBL" id="JAXLQG010000027">
    <property type="protein sequence ID" value="KAK5528251.1"/>
    <property type="molecule type" value="Genomic_DNA"/>
</dbReference>
<feature type="transmembrane region" description="Helical" evidence="2">
    <location>
        <begin position="89"/>
        <end position="108"/>
    </location>
</feature>
<evidence type="ECO:0008006" key="5">
    <source>
        <dbReference type="Google" id="ProtNLM"/>
    </source>
</evidence>
<evidence type="ECO:0000256" key="1">
    <source>
        <dbReference type="SAM" id="MobiDB-lite"/>
    </source>
</evidence>
<feature type="transmembrane region" description="Helical" evidence="2">
    <location>
        <begin position="54"/>
        <end position="77"/>
    </location>
</feature>
<organism evidence="3 4">
    <name type="scientific">Vermiconidia calcicola</name>
    <dbReference type="NCBI Taxonomy" id="1690605"/>
    <lineage>
        <taxon>Eukaryota</taxon>
        <taxon>Fungi</taxon>
        <taxon>Dikarya</taxon>
        <taxon>Ascomycota</taxon>
        <taxon>Pezizomycotina</taxon>
        <taxon>Dothideomycetes</taxon>
        <taxon>Dothideomycetidae</taxon>
        <taxon>Mycosphaerellales</taxon>
        <taxon>Extremaceae</taxon>
        <taxon>Vermiconidia</taxon>
    </lineage>
</organism>
<keyword evidence="4" id="KW-1185">Reference proteome</keyword>
<evidence type="ECO:0000256" key="2">
    <source>
        <dbReference type="SAM" id="Phobius"/>
    </source>
</evidence>
<gene>
    <name evidence="3" type="ORF">LTR25_010558</name>
</gene>
<evidence type="ECO:0000313" key="3">
    <source>
        <dbReference type="EMBL" id="KAK5528251.1"/>
    </source>
</evidence>
<feature type="transmembrane region" description="Helical" evidence="2">
    <location>
        <begin position="120"/>
        <end position="139"/>
    </location>
</feature>
<keyword evidence="2" id="KW-1133">Transmembrane helix</keyword>
<feature type="transmembrane region" description="Helical" evidence="2">
    <location>
        <begin position="208"/>
        <end position="227"/>
    </location>
</feature>
<keyword evidence="2" id="KW-0472">Membrane</keyword>
<sequence length="461" mass="51595">MSDSTNATIWAPNYGAVTHINCVYPISGTYGLLPRLLFYVTLVAAIFGRSREWLIIGALVSALTYAGTAAIHMMTLVRSRAGVFDLDIMTTWAILSTGALGYIGMMHWSTTLRNSRAKVVMILWGILVGTGLIFGRALLFDTPLSPSEPACYSSSTTEGEKGGKLLEWPVELISPEFNCTYKCFGLSRPLRHRSEIQAVPHRMLDNRYTQLALVLVGPIQFAAYAAISLDSLEHTPSVMCQRYVMAYLLRPDGNGDGHHGHTWYNNDRREEMTKVVYKASMESWYGGYFVLVGYVRRVRWSWMKVLWASLLLPWLMLSFAIDVLCLPLMVTNIVLNEVTLLSGGFPVNEADVAIGQWGPVVSACLVVIAACVNKGLEWWEVRQRRRRESRMVDVDVDVDVDGAGEVEEGVVRVGFDAGEKRDEDEDEEEDRDGEGQTVGVVKPKLAHVQTLRDMEDWMRPK</sequence>
<feature type="transmembrane region" description="Helical" evidence="2">
    <location>
        <begin position="354"/>
        <end position="376"/>
    </location>
</feature>
<feature type="transmembrane region" description="Helical" evidence="2">
    <location>
        <begin position="28"/>
        <end position="47"/>
    </location>
</feature>
<protein>
    <recommendedName>
        <fullName evidence="5">Integral membrane protein</fullName>
    </recommendedName>
</protein>
<accession>A0AAV9PUT5</accession>
<proteinExistence type="predicted"/>
<dbReference type="AlphaFoldDB" id="A0AAV9PUT5"/>
<keyword evidence="2" id="KW-0812">Transmembrane</keyword>
<feature type="region of interest" description="Disordered" evidence="1">
    <location>
        <begin position="416"/>
        <end position="439"/>
    </location>
</feature>